<dbReference type="Gene3D" id="1.10.287.130">
    <property type="match status" value="1"/>
</dbReference>
<dbReference type="InterPro" id="IPR005467">
    <property type="entry name" value="His_kinase_dom"/>
</dbReference>
<dbReference type="GO" id="GO:0016301">
    <property type="term" value="F:kinase activity"/>
    <property type="evidence" value="ECO:0007669"/>
    <property type="project" value="UniProtKB-KW"/>
</dbReference>
<dbReference type="Gene3D" id="3.30.450.20">
    <property type="entry name" value="PAS domain"/>
    <property type="match status" value="1"/>
</dbReference>
<reference evidence="8 9" key="1">
    <citation type="submission" date="2023-02" db="EMBL/GenBank/DDBJ databases">
        <title>Genome sequence of Mucilaginibacter jinjuensis strain KACC 16571.</title>
        <authorList>
            <person name="Kim S."/>
            <person name="Heo J."/>
            <person name="Kwon S.-W."/>
        </authorList>
    </citation>
    <scope>NUCLEOTIDE SEQUENCE [LARGE SCALE GENOMIC DNA]</scope>
    <source>
        <strain evidence="8 9">KACC 16571</strain>
    </source>
</reference>
<accession>A0ABY7T7D0</accession>
<dbReference type="Gene3D" id="3.30.565.10">
    <property type="entry name" value="Histidine kinase-like ATPase, C-terminal domain"/>
    <property type="match status" value="1"/>
</dbReference>
<dbReference type="SMART" id="SM00091">
    <property type="entry name" value="PAS"/>
    <property type="match status" value="1"/>
</dbReference>
<dbReference type="RefSeq" id="WP_273629940.1">
    <property type="nucleotide sequence ID" value="NZ_CP117167.1"/>
</dbReference>
<dbReference type="InterPro" id="IPR013655">
    <property type="entry name" value="PAS_fold_3"/>
</dbReference>
<comment type="catalytic activity">
    <reaction evidence="1">
        <text>ATP + protein L-histidine = ADP + protein N-phospho-L-histidine.</text>
        <dbReference type="EC" id="2.7.13.3"/>
    </reaction>
</comment>
<dbReference type="CDD" id="cd00082">
    <property type="entry name" value="HisKA"/>
    <property type="match status" value="1"/>
</dbReference>
<dbReference type="InterPro" id="IPR036097">
    <property type="entry name" value="HisK_dim/P_sf"/>
</dbReference>
<dbReference type="SUPFAM" id="SSF55785">
    <property type="entry name" value="PYP-like sensor domain (PAS domain)"/>
    <property type="match status" value="1"/>
</dbReference>
<dbReference type="Proteomes" id="UP001216139">
    <property type="component" value="Chromosome"/>
</dbReference>
<dbReference type="CDD" id="cd00130">
    <property type="entry name" value="PAS"/>
    <property type="match status" value="1"/>
</dbReference>
<evidence type="ECO:0000256" key="3">
    <source>
        <dbReference type="ARBA" id="ARBA00022553"/>
    </source>
</evidence>
<dbReference type="Pfam" id="PF08447">
    <property type="entry name" value="PAS_3"/>
    <property type="match status" value="1"/>
</dbReference>
<evidence type="ECO:0000256" key="1">
    <source>
        <dbReference type="ARBA" id="ARBA00000085"/>
    </source>
</evidence>
<dbReference type="SMART" id="SM00387">
    <property type="entry name" value="HATPase_c"/>
    <property type="match status" value="1"/>
</dbReference>
<feature type="domain" description="Histidine kinase" evidence="6">
    <location>
        <begin position="144"/>
        <end position="356"/>
    </location>
</feature>
<dbReference type="InterPro" id="IPR003661">
    <property type="entry name" value="HisK_dim/P_dom"/>
</dbReference>
<evidence type="ECO:0000313" key="8">
    <source>
        <dbReference type="EMBL" id="WCT11751.1"/>
    </source>
</evidence>
<sequence length="356" mass="40332">MTTNNQFNLELFFELSQDLICIAGFDGYFKRINPTVSKILGYTNEELFASPINSFVYPDDQDITAKKRNNLTKNTPLLNFENRYVTKTGEIVWLSWTSMPIKSEGLVFAIAKNITHKKKLEDDRNILLADLTKTNHDLKQLNYTTSHDLRSPVNNLLLAFDMMDISKISDEDTLEYIGILKSTAETLKTTLNNYVDALSQKHVLNVSIEAIDLDQCLQTVLQSIRSLLHDAKVTINIDFTDLPQINFNKAYLESIFLNLLTNAIKYTKPELAPVISIKSCMVDGTKQLVFCDEGIGFDLDKVKDRIFGFNQKFHNHADSKGIGLYLVYNHVTSLGGHIAIESKPDEGAKFIISFKD</sequence>
<dbReference type="PANTHER" id="PTHR43304:SF1">
    <property type="entry name" value="PAC DOMAIN-CONTAINING PROTEIN"/>
    <property type="match status" value="1"/>
</dbReference>
<dbReference type="EC" id="2.7.13.3" evidence="2"/>
<dbReference type="SUPFAM" id="SSF47384">
    <property type="entry name" value="Homodimeric domain of signal transducing histidine kinase"/>
    <property type="match status" value="1"/>
</dbReference>
<dbReference type="InterPro" id="IPR003594">
    <property type="entry name" value="HATPase_dom"/>
</dbReference>
<evidence type="ECO:0000256" key="2">
    <source>
        <dbReference type="ARBA" id="ARBA00012438"/>
    </source>
</evidence>
<dbReference type="NCBIfam" id="TIGR00229">
    <property type="entry name" value="sensory_box"/>
    <property type="match status" value="1"/>
</dbReference>
<organism evidence="8 9">
    <name type="scientific">Mucilaginibacter jinjuensis</name>
    <dbReference type="NCBI Taxonomy" id="1176721"/>
    <lineage>
        <taxon>Bacteria</taxon>
        <taxon>Pseudomonadati</taxon>
        <taxon>Bacteroidota</taxon>
        <taxon>Sphingobacteriia</taxon>
        <taxon>Sphingobacteriales</taxon>
        <taxon>Sphingobacteriaceae</taxon>
        <taxon>Mucilaginibacter</taxon>
    </lineage>
</organism>
<dbReference type="Pfam" id="PF02518">
    <property type="entry name" value="HATPase_c"/>
    <property type="match status" value="1"/>
</dbReference>
<keyword evidence="9" id="KW-1185">Reference proteome</keyword>
<evidence type="ECO:0000256" key="5">
    <source>
        <dbReference type="ARBA" id="ARBA00022777"/>
    </source>
</evidence>
<dbReference type="InterPro" id="IPR036890">
    <property type="entry name" value="HATPase_C_sf"/>
</dbReference>
<evidence type="ECO:0000256" key="4">
    <source>
        <dbReference type="ARBA" id="ARBA00022679"/>
    </source>
</evidence>
<dbReference type="PANTHER" id="PTHR43304">
    <property type="entry name" value="PHYTOCHROME-LIKE PROTEIN CPH1"/>
    <property type="match status" value="1"/>
</dbReference>
<gene>
    <name evidence="8" type="ORF">PQO05_23760</name>
</gene>
<feature type="domain" description="PAS" evidence="7">
    <location>
        <begin position="5"/>
        <end position="75"/>
    </location>
</feature>
<dbReference type="InterPro" id="IPR035965">
    <property type="entry name" value="PAS-like_dom_sf"/>
</dbReference>
<keyword evidence="3" id="KW-0597">Phosphoprotein</keyword>
<dbReference type="PROSITE" id="PS50109">
    <property type="entry name" value="HIS_KIN"/>
    <property type="match status" value="1"/>
</dbReference>
<dbReference type="PROSITE" id="PS50112">
    <property type="entry name" value="PAS"/>
    <property type="match status" value="1"/>
</dbReference>
<dbReference type="InterPro" id="IPR000014">
    <property type="entry name" value="PAS"/>
</dbReference>
<protein>
    <recommendedName>
        <fullName evidence="2">histidine kinase</fullName>
        <ecNumber evidence="2">2.7.13.3</ecNumber>
    </recommendedName>
</protein>
<dbReference type="SUPFAM" id="SSF55874">
    <property type="entry name" value="ATPase domain of HSP90 chaperone/DNA topoisomerase II/histidine kinase"/>
    <property type="match status" value="1"/>
</dbReference>
<dbReference type="InterPro" id="IPR052162">
    <property type="entry name" value="Sensor_kinase/Photoreceptor"/>
</dbReference>
<dbReference type="EMBL" id="CP117167">
    <property type="protein sequence ID" value="WCT11751.1"/>
    <property type="molecule type" value="Genomic_DNA"/>
</dbReference>
<evidence type="ECO:0000259" key="7">
    <source>
        <dbReference type="PROSITE" id="PS50112"/>
    </source>
</evidence>
<evidence type="ECO:0000313" key="9">
    <source>
        <dbReference type="Proteomes" id="UP001216139"/>
    </source>
</evidence>
<keyword evidence="5 8" id="KW-0418">Kinase</keyword>
<keyword evidence="4" id="KW-0808">Transferase</keyword>
<evidence type="ECO:0000259" key="6">
    <source>
        <dbReference type="PROSITE" id="PS50109"/>
    </source>
</evidence>
<proteinExistence type="predicted"/>
<name>A0ABY7T7D0_9SPHI</name>